<dbReference type="InterPro" id="IPR041147">
    <property type="entry name" value="GH38_C"/>
</dbReference>
<dbReference type="GO" id="GO:0030246">
    <property type="term" value="F:carbohydrate binding"/>
    <property type="evidence" value="ECO:0007669"/>
    <property type="project" value="InterPro"/>
</dbReference>
<organism evidence="4 5">
    <name type="scientific">Thermogutta terrifontis</name>
    <dbReference type="NCBI Taxonomy" id="1331910"/>
    <lineage>
        <taxon>Bacteria</taxon>
        <taxon>Pseudomonadati</taxon>
        <taxon>Planctomycetota</taxon>
        <taxon>Planctomycetia</taxon>
        <taxon>Pirellulales</taxon>
        <taxon>Thermoguttaceae</taxon>
        <taxon>Thermogutta</taxon>
    </lineage>
</organism>
<dbReference type="GO" id="GO:0009313">
    <property type="term" value="P:oligosaccharide catabolic process"/>
    <property type="evidence" value="ECO:0007669"/>
    <property type="project" value="TreeGrafter"/>
</dbReference>
<sequence>MRLRSVIFALVSCALLNPGPRLCSRCFGGESSDTRTVLWQIGQKDGKTEGFALAPNAFSQYREDPIFLVGVSDPARDWPYVQPGPADVWAGGRPHTATVLFGLESPPSGDCELVLYLANTHYRSPPRVAISANGKIVLQETLPPGGPDATIMGDLKEAKPCEVRATIPAGALRTGTNVISISTQDGSWMLYDAVMFLAPAGVRMAPLGDVTAVRSVQAVPALVKAHGELRQVIEMVVIRAGGPESVEVICGGTPCWSGSVNDGTQEVIVPVPRVTERKDVNLVVRTSDKVILETKLTLDPVREWVVYLLPHSHVDIGYTDIQTKIEENHWHFYEQALETAAKTADYPPEAQFKWNVEVLWAVDSYLRKSSPEKRAAFVEGVRKGVIGLQALYGNELTALCRPEELLRLLDYSQRLKEQMGVPIDSAMISDVPGYTWGIVTALAQAGVRYFSIGPNGGHRIGHTLRVWGDEAFWWKSPSGQERVLCWIPRRGYWRGFRGKAELFAYLRELQESQYPFEMVQLRHCLGDNAAPDVGISDFVKEWNEKYAYPRLVIATCSEMMREFERRYGDKLPEVAGDFTPYWEDGAASSARETGLVRRAADRLSSAETLWAMLRPGDYPDELFYQAWRNVVLYDEHTWGAHNSITEPDSEFAKSQWQIKQSFALEADRQSRELLARSLEGLVSEQGNEAADRFVMVLNPTGWVRSDLVTLDAQVGSLMSIQDGQGAAVPWQRLSDGRVIFWAQDVPAFGGRRFRLVFGGQGNVPRDSENGVPESGTAIETPRYTLEVEPQTGALRRLVDKQLNHDLVDKTKGWGLAEYLYVPGRDPDKVQRITGACTVTRLEQGPLVRRWAVESRAPGCRTVKWIYELSDVKAQIKVDMILDKEKVRSAEGVHIAFPFDVPDGQIRMELAWAIIRPEADQLPGACKNYFTVQRWIDVSNDQFGVLWGAWDAPLVELGTIRTDVPQPFSPEGWLTKIEPTQTILSYVMNNYWETNYKADQEGPTLFTYFILPHRGGYDPVMATRFGIETTRPLIALLVDSRTPAELPSPVTVDSESVLPVECKPSRDGRGIILRLFNPQQAPAEAAVKLDEKKLSRVWLTDLSERPGAPLRGPVTVPGFGLVSLRLE</sequence>
<dbReference type="GO" id="GO:0004559">
    <property type="term" value="F:alpha-mannosidase activity"/>
    <property type="evidence" value="ECO:0007669"/>
    <property type="project" value="UniProtKB-EC"/>
</dbReference>
<dbReference type="OrthoDB" id="237949at2"/>
<name>A0A286RGX9_9BACT</name>
<dbReference type="InterPro" id="IPR000602">
    <property type="entry name" value="Glyco_hydro_38_N"/>
</dbReference>
<dbReference type="InterPro" id="IPR008979">
    <property type="entry name" value="Galactose-bd-like_sf"/>
</dbReference>
<dbReference type="InterPro" id="IPR027291">
    <property type="entry name" value="Glyco_hydro_38_N_sf"/>
</dbReference>
<evidence type="ECO:0000259" key="3">
    <source>
        <dbReference type="Pfam" id="PF17677"/>
    </source>
</evidence>
<dbReference type="SUPFAM" id="SSF88713">
    <property type="entry name" value="Glycoside hydrolase/deacetylase"/>
    <property type="match status" value="1"/>
</dbReference>
<evidence type="ECO:0000313" key="4">
    <source>
        <dbReference type="EMBL" id="ASV75207.1"/>
    </source>
</evidence>
<dbReference type="AlphaFoldDB" id="A0A286RGX9"/>
<evidence type="ECO:0000313" key="5">
    <source>
        <dbReference type="Proteomes" id="UP000215086"/>
    </source>
</evidence>
<dbReference type="Pfam" id="PF17677">
    <property type="entry name" value="Glyco_hydro38C2"/>
    <property type="match status" value="1"/>
</dbReference>
<dbReference type="GO" id="GO:0006013">
    <property type="term" value="P:mannose metabolic process"/>
    <property type="evidence" value="ECO:0007669"/>
    <property type="project" value="InterPro"/>
</dbReference>
<dbReference type="SUPFAM" id="SSF49785">
    <property type="entry name" value="Galactose-binding domain-like"/>
    <property type="match status" value="1"/>
</dbReference>
<accession>A0A286RGX9</accession>
<dbReference type="KEGG" id="ttf:THTE_2605"/>
<dbReference type="CDD" id="cd10791">
    <property type="entry name" value="GH38N_AMII_like_1"/>
    <property type="match status" value="1"/>
</dbReference>
<keyword evidence="5" id="KW-1185">Reference proteome</keyword>
<proteinExistence type="predicted"/>
<dbReference type="Gene3D" id="2.70.98.30">
    <property type="entry name" value="Golgi alpha-mannosidase II, domain 4"/>
    <property type="match status" value="1"/>
</dbReference>
<feature type="domain" description="Rhamnogalacturonan lyase" evidence="2">
    <location>
        <begin position="38"/>
        <end position="194"/>
    </location>
</feature>
<dbReference type="Gene3D" id="3.20.110.10">
    <property type="entry name" value="Glycoside hydrolase 38, N terminal domain"/>
    <property type="match status" value="1"/>
</dbReference>
<keyword evidence="4" id="KW-0326">Glycosidase</keyword>
<feature type="domain" description="Glycoside hydrolase family 38 N-terminal" evidence="1">
    <location>
        <begin position="306"/>
        <end position="578"/>
    </location>
</feature>
<dbReference type="PANTHER" id="PTHR46017">
    <property type="entry name" value="ALPHA-MANNOSIDASE 2C1"/>
    <property type="match status" value="1"/>
</dbReference>
<feature type="domain" description="Glycosyl hydrolases family 38 C-terminal" evidence="3">
    <location>
        <begin position="1062"/>
        <end position="1109"/>
    </location>
</feature>
<protein>
    <submittedName>
        <fullName evidence="4">Alpha-mannosidase</fullName>
        <ecNumber evidence="4">3.2.1.24</ecNumber>
    </submittedName>
</protein>
<dbReference type="InterPro" id="IPR011330">
    <property type="entry name" value="Glyco_hydro/deAcase_b/a-brl"/>
</dbReference>
<dbReference type="Proteomes" id="UP000215086">
    <property type="component" value="Chromosome"/>
</dbReference>
<dbReference type="PANTHER" id="PTHR46017:SF1">
    <property type="entry name" value="ALPHA-MANNOSIDASE 2C1"/>
    <property type="match status" value="1"/>
</dbReference>
<dbReference type="EMBL" id="CP018477">
    <property type="protein sequence ID" value="ASV75207.1"/>
    <property type="molecule type" value="Genomic_DNA"/>
</dbReference>
<gene>
    <name evidence="4" type="ORF">THTE_2605</name>
</gene>
<evidence type="ECO:0000259" key="1">
    <source>
        <dbReference type="Pfam" id="PF01074"/>
    </source>
</evidence>
<dbReference type="InterPro" id="IPR029411">
    <property type="entry name" value="RG-lyase_III"/>
</dbReference>
<dbReference type="Pfam" id="PF01074">
    <property type="entry name" value="Glyco_hydro_38N"/>
    <property type="match status" value="1"/>
</dbReference>
<reference evidence="4 5" key="1">
    <citation type="journal article" name="Front. Microbiol.">
        <title>Sugar Metabolism of the First Thermophilic Planctomycete Thermogutta terrifontis: Comparative Genomic and Transcriptomic Approaches.</title>
        <authorList>
            <person name="Elcheninov A.G."/>
            <person name="Menzel P."/>
            <person name="Gudbergsdottir S.R."/>
            <person name="Slesarev A.I."/>
            <person name="Kadnikov V.V."/>
            <person name="Krogh A."/>
            <person name="Bonch-Osmolovskaya E.A."/>
            <person name="Peng X."/>
            <person name="Kublanov I.V."/>
        </authorList>
    </citation>
    <scope>NUCLEOTIDE SEQUENCE [LARGE SCALE GENOMIC DNA]</scope>
    <source>
        <strain evidence="4 5">R1</strain>
    </source>
</reference>
<dbReference type="Gene3D" id="2.60.120.260">
    <property type="entry name" value="Galactose-binding domain-like"/>
    <property type="match status" value="1"/>
</dbReference>
<dbReference type="RefSeq" id="WP_095415334.1">
    <property type="nucleotide sequence ID" value="NZ_CP018477.1"/>
</dbReference>
<evidence type="ECO:0000259" key="2">
    <source>
        <dbReference type="Pfam" id="PF14683"/>
    </source>
</evidence>
<keyword evidence="4" id="KW-0378">Hydrolase</keyword>
<dbReference type="Pfam" id="PF14683">
    <property type="entry name" value="CBM-like"/>
    <property type="match status" value="1"/>
</dbReference>
<dbReference type="SUPFAM" id="SSF74650">
    <property type="entry name" value="Galactose mutarotase-like"/>
    <property type="match status" value="1"/>
</dbReference>
<dbReference type="EC" id="3.2.1.24" evidence="4"/>
<dbReference type="InterPro" id="IPR011013">
    <property type="entry name" value="Gal_mutarotase_sf_dom"/>
</dbReference>